<evidence type="ECO:0000256" key="1">
    <source>
        <dbReference type="ARBA" id="ARBA00004651"/>
    </source>
</evidence>
<gene>
    <name evidence="9" type="primary">yghB_1</name>
    <name evidence="9" type="ORF">LASUN_10260</name>
</gene>
<feature type="transmembrane region" description="Helical" evidence="7">
    <location>
        <begin position="157"/>
        <end position="176"/>
    </location>
</feature>
<sequence>MITIFLTTILHLSTTLPATMVNYGAWVYGILFLLVFAETGLVVAPFLPGDSILFLFGSLAAFHNSINIYKLIVILSIAATIGDFINFHIGRHFGSRLADHPHLSKLISPATLQKSQTFFARHGNVAVFLGRFVSIIRTMVPFTAGMSGMHPTTFMKYNVIGGISWVMLTSLSGFFFGNVPFVKENFQPMMFVIVLISTIPMAVTLLNNRFRHRASR</sequence>
<feature type="transmembrane region" description="Helical" evidence="7">
    <location>
        <begin position="68"/>
        <end position="89"/>
    </location>
</feature>
<evidence type="ECO:0000313" key="9">
    <source>
        <dbReference type="EMBL" id="OFA11417.1"/>
    </source>
</evidence>
<evidence type="ECO:0000256" key="5">
    <source>
        <dbReference type="ARBA" id="ARBA00022989"/>
    </source>
</evidence>
<comment type="subcellular location">
    <subcellularLocation>
        <location evidence="1 7">Cell membrane</location>
        <topology evidence="1 7">Multi-pass membrane protein</topology>
    </subcellularLocation>
</comment>
<dbReference type="InterPro" id="IPR032818">
    <property type="entry name" value="DedA-like"/>
</dbReference>
<keyword evidence="4 7" id="KW-0812">Transmembrane</keyword>
<evidence type="ECO:0000256" key="2">
    <source>
        <dbReference type="ARBA" id="ARBA00010792"/>
    </source>
</evidence>
<protein>
    <submittedName>
        <fullName evidence="9">Inner membrane protein YghB</fullName>
    </submittedName>
</protein>
<dbReference type="RefSeq" id="WP_225363460.1">
    <property type="nucleotide sequence ID" value="NZ_JAZHVW010000001.1"/>
</dbReference>
<comment type="similarity">
    <text evidence="2 7">Belongs to the DedA family.</text>
</comment>
<keyword evidence="3 7" id="KW-1003">Cell membrane</keyword>
<feature type="domain" description="VTT" evidence="8">
    <location>
        <begin position="47"/>
        <end position="173"/>
    </location>
</feature>
<evidence type="ECO:0000256" key="6">
    <source>
        <dbReference type="ARBA" id="ARBA00023136"/>
    </source>
</evidence>
<evidence type="ECO:0000256" key="3">
    <source>
        <dbReference type="ARBA" id="ARBA00022475"/>
    </source>
</evidence>
<proteinExistence type="inferred from homology"/>
<evidence type="ECO:0000313" key="10">
    <source>
        <dbReference type="Proteomes" id="UP000177010"/>
    </source>
</evidence>
<name>A0A1E7XE95_9LACO</name>
<dbReference type="EMBL" id="MIQE01000010">
    <property type="protein sequence ID" value="OFA11417.1"/>
    <property type="molecule type" value="Genomic_DNA"/>
</dbReference>
<dbReference type="PANTHER" id="PTHR30353:SF0">
    <property type="entry name" value="TRANSMEMBRANE PROTEIN"/>
    <property type="match status" value="1"/>
</dbReference>
<dbReference type="STRING" id="481719.LASUN_10260"/>
<evidence type="ECO:0000256" key="4">
    <source>
        <dbReference type="ARBA" id="ARBA00022692"/>
    </source>
</evidence>
<evidence type="ECO:0000259" key="8">
    <source>
        <dbReference type="Pfam" id="PF09335"/>
    </source>
</evidence>
<dbReference type="Proteomes" id="UP000177010">
    <property type="component" value="Unassembled WGS sequence"/>
</dbReference>
<comment type="caution">
    <text evidence="9">The sequence shown here is derived from an EMBL/GenBank/DDBJ whole genome shotgun (WGS) entry which is preliminary data.</text>
</comment>
<feature type="transmembrane region" description="Helical" evidence="7">
    <location>
        <begin position="25"/>
        <end position="47"/>
    </location>
</feature>
<dbReference type="Pfam" id="PF09335">
    <property type="entry name" value="VTT_dom"/>
    <property type="match status" value="1"/>
</dbReference>
<keyword evidence="5 7" id="KW-1133">Transmembrane helix</keyword>
<keyword evidence="6 7" id="KW-0472">Membrane</keyword>
<reference evidence="9 10" key="1">
    <citation type="submission" date="2016-09" db="EMBL/GenBank/DDBJ databases">
        <title>Genome Sequence of Lactobacillus sunkii Strain CG01.</title>
        <authorList>
            <person name="Poehlein A."/>
            <person name="Gabris C."/>
            <person name="Bengelsdorf F.R."/>
            <person name="Duerre P."/>
            <person name="Daniel R."/>
        </authorList>
    </citation>
    <scope>NUCLEOTIDE SEQUENCE [LARGE SCALE GENOMIC DNA]</scope>
    <source>
        <strain evidence="9 10">CG_D</strain>
    </source>
</reference>
<organism evidence="9 10">
    <name type="scientific">Lentilactobacillus sunkii</name>
    <dbReference type="NCBI Taxonomy" id="481719"/>
    <lineage>
        <taxon>Bacteria</taxon>
        <taxon>Bacillati</taxon>
        <taxon>Bacillota</taxon>
        <taxon>Bacilli</taxon>
        <taxon>Lactobacillales</taxon>
        <taxon>Lactobacillaceae</taxon>
        <taxon>Lentilactobacillus</taxon>
    </lineage>
</organism>
<dbReference type="AlphaFoldDB" id="A0A1E7XE95"/>
<dbReference type="GO" id="GO:0005886">
    <property type="term" value="C:plasma membrane"/>
    <property type="evidence" value="ECO:0007669"/>
    <property type="project" value="UniProtKB-SubCell"/>
</dbReference>
<accession>A0A1E7XE95</accession>
<evidence type="ECO:0000256" key="7">
    <source>
        <dbReference type="RuleBase" id="RU367016"/>
    </source>
</evidence>
<dbReference type="PANTHER" id="PTHR30353">
    <property type="entry name" value="INNER MEMBRANE PROTEIN DEDA-RELATED"/>
    <property type="match status" value="1"/>
</dbReference>
<dbReference type="InterPro" id="IPR032816">
    <property type="entry name" value="VTT_dom"/>
</dbReference>
<feature type="transmembrane region" description="Helical" evidence="7">
    <location>
        <begin position="188"/>
        <end position="206"/>
    </location>
</feature>